<reference evidence="9 10" key="1">
    <citation type="submission" date="2022-01" db="EMBL/GenBank/DDBJ databases">
        <title>Paraglaciecola sp. G1-23.</title>
        <authorList>
            <person name="Jin M.S."/>
            <person name="Han D.M."/>
            <person name="Kim H.M."/>
            <person name="Jeon C.O."/>
        </authorList>
    </citation>
    <scope>NUCLEOTIDE SEQUENCE [LARGE SCALE GENOMIC DNA]</scope>
    <source>
        <strain evidence="9 10">G1-23</strain>
    </source>
</reference>
<organism evidence="9 10">
    <name type="scientific">Paraglaciecola algarum</name>
    <dbReference type="NCBI Taxonomy" id="3050085"/>
    <lineage>
        <taxon>Bacteria</taxon>
        <taxon>Pseudomonadati</taxon>
        <taxon>Pseudomonadota</taxon>
        <taxon>Gammaproteobacteria</taxon>
        <taxon>Alteromonadales</taxon>
        <taxon>Alteromonadaceae</taxon>
        <taxon>Paraglaciecola</taxon>
    </lineage>
</organism>
<evidence type="ECO:0000256" key="8">
    <source>
        <dbReference type="ARBA" id="ARBA00023180"/>
    </source>
</evidence>
<keyword evidence="10" id="KW-1185">Reference proteome</keyword>
<proteinExistence type="predicted"/>
<keyword evidence="7" id="KW-0472">Membrane</keyword>
<evidence type="ECO:0000256" key="5">
    <source>
        <dbReference type="ARBA" id="ARBA00022692"/>
    </source>
</evidence>
<evidence type="ECO:0000256" key="7">
    <source>
        <dbReference type="ARBA" id="ARBA00023136"/>
    </source>
</evidence>
<keyword evidence="3" id="KW-0328">Glycosyltransferase</keyword>
<evidence type="ECO:0000256" key="1">
    <source>
        <dbReference type="ARBA" id="ARBA00004167"/>
    </source>
</evidence>
<keyword evidence="8" id="KW-0325">Glycoprotein</keyword>
<evidence type="ECO:0000256" key="2">
    <source>
        <dbReference type="ARBA" id="ARBA00004308"/>
    </source>
</evidence>
<evidence type="ECO:0000256" key="3">
    <source>
        <dbReference type="ARBA" id="ARBA00022676"/>
    </source>
</evidence>
<dbReference type="InterPro" id="IPR038578">
    <property type="entry name" value="GT29-like_sf"/>
</dbReference>
<evidence type="ECO:0000256" key="4">
    <source>
        <dbReference type="ARBA" id="ARBA00022679"/>
    </source>
</evidence>
<keyword evidence="5" id="KW-0812">Transmembrane</keyword>
<evidence type="ECO:0000256" key="6">
    <source>
        <dbReference type="ARBA" id="ARBA00022989"/>
    </source>
</evidence>
<evidence type="ECO:0000313" key="10">
    <source>
        <dbReference type="Proteomes" id="UP001521137"/>
    </source>
</evidence>
<accession>A0ABS9D4S2</accession>
<gene>
    <name evidence="9" type="ORF">L0668_07410</name>
</gene>
<evidence type="ECO:0000313" key="9">
    <source>
        <dbReference type="EMBL" id="MCF2947928.1"/>
    </source>
</evidence>
<sequence>MIFFDHFRFGLAANLNQDSYLNKFSSNLAQLNHELTGKTVALVGNARSLADSHYGADIDANDLVIRINRAPRTSFESHGERTDWLALATSIQKQTFDELDCQRLLWMSHKRKRLRSWMAHSDGFCLFPNAQYKQLKQQLQAPPSTGTVLIKWLLESNAAKINLYGFDFFSSLSLSGRRTAQQVPHNFKAEKSYIENLLKQHKHLHLHSTIQTQIRLLH</sequence>
<protein>
    <submittedName>
        <fullName evidence="9">Glycosyltransferase family 29 protein</fullName>
    </submittedName>
</protein>
<comment type="subcellular location">
    <subcellularLocation>
        <location evidence="2">Endomembrane system</location>
    </subcellularLocation>
    <subcellularLocation>
        <location evidence="1">Membrane</location>
        <topology evidence="1">Single-pass membrane protein</topology>
    </subcellularLocation>
</comment>
<dbReference type="InterPro" id="IPR001675">
    <property type="entry name" value="Glyco_trans_29"/>
</dbReference>
<keyword evidence="4" id="KW-0808">Transferase</keyword>
<keyword evidence="6" id="KW-1133">Transmembrane helix</keyword>
<name>A0ABS9D4S2_9ALTE</name>
<dbReference type="Pfam" id="PF00777">
    <property type="entry name" value="Glyco_transf_29"/>
    <property type="match status" value="1"/>
</dbReference>
<dbReference type="EMBL" id="JAKGAS010000003">
    <property type="protein sequence ID" value="MCF2947928.1"/>
    <property type="molecule type" value="Genomic_DNA"/>
</dbReference>
<dbReference type="Gene3D" id="3.90.1480.20">
    <property type="entry name" value="Glycosyl transferase family 29"/>
    <property type="match status" value="1"/>
</dbReference>
<dbReference type="Proteomes" id="UP001521137">
    <property type="component" value="Unassembled WGS sequence"/>
</dbReference>
<dbReference type="RefSeq" id="WP_235311456.1">
    <property type="nucleotide sequence ID" value="NZ_JAKGAS010000003.1"/>
</dbReference>
<comment type="caution">
    <text evidence="9">The sequence shown here is derived from an EMBL/GenBank/DDBJ whole genome shotgun (WGS) entry which is preliminary data.</text>
</comment>